<dbReference type="PANTHER" id="PTHR13743:SF86">
    <property type="entry name" value="LYSOSOMAL-TRAFFICKING REGULATOR"/>
    <property type="match status" value="1"/>
</dbReference>
<evidence type="ECO:0000259" key="6">
    <source>
        <dbReference type="PROSITE" id="PS51783"/>
    </source>
</evidence>
<protein>
    <submittedName>
        <fullName evidence="7">Lysosomal-trafficking regulator</fullName>
    </submittedName>
</protein>
<dbReference type="SUPFAM" id="SSF50978">
    <property type="entry name" value="WD40 repeat-like"/>
    <property type="match status" value="1"/>
</dbReference>
<dbReference type="Gene3D" id="2.130.10.10">
    <property type="entry name" value="YVTN repeat-like/Quinoprotein amine dehydrogenase"/>
    <property type="match status" value="2"/>
</dbReference>
<reference evidence="7 8" key="1">
    <citation type="submission" date="2015-04" db="EMBL/GenBank/DDBJ databases">
        <title>Lasius niger genome sequencing.</title>
        <authorList>
            <person name="Konorov E.A."/>
            <person name="Nikitin M.A."/>
            <person name="Kirill M.V."/>
            <person name="Chang P."/>
        </authorList>
    </citation>
    <scope>NUCLEOTIDE SEQUENCE [LARGE SCALE GENOMIC DNA]</scope>
    <source>
        <tissue evidence="7">Whole</tissue>
    </source>
</reference>
<evidence type="ECO:0000313" key="8">
    <source>
        <dbReference type="Proteomes" id="UP000036403"/>
    </source>
</evidence>
<evidence type="ECO:0000259" key="5">
    <source>
        <dbReference type="PROSITE" id="PS50197"/>
    </source>
</evidence>
<evidence type="ECO:0000256" key="3">
    <source>
        <dbReference type="PROSITE-ProRule" id="PRU00221"/>
    </source>
</evidence>
<feature type="domain" description="BEACH-type PH" evidence="6">
    <location>
        <begin position="596"/>
        <end position="705"/>
    </location>
</feature>
<dbReference type="InterPro" id="IPR036322">
    <property type="entry name" value="WD40_repeat_dom_sf"/>
</dbReference>
<dbReference type="InterPro" id="IPR015943">
    <property type="entry name" value="WD40/YVTN_repeat-like_dom_sf"/>
</dbReference>
<evidence type="ECO:0000256" key="2">
    <source>
        <dbReference type="ARBA" id="ARBA00022737"/>
    </source>
</evidence>
<dbReference type="InterPro" id="IPR023362">
    <property type="entry name" value="PH-BEACH_dom"/>
</dbReference>
<dbReference type="InterPro" id="IPR001680">
    <property type="entry name" value="WD40_rpt"/>
</dbReference>
<dbReference type="SUPFAM" id="SSF50729">
    <property type="entry name" value="PH domain-like"/>
    <property type="match status" value="1"/>
</dbReference>
<dbReference type="SUPFAM" id="SSF81837">
    <property type="entry name" value="BEACH domain"/>
    <property type="match status" value="1"/>
</dbReference>
<accession>A0A0J7NJP8</accession>
<keyword evidence="2" id="KW-0677">Repeat</keyword>
<dbReference type="InterPro" id="IPR050865">
    <property type="entry name" value="BEACH_Domain"/>
</dbReference>
<dbReference type="PROSITE" id="PS50082">
    <property type="entry name" value="WD_REPEATS_2"/>
    <property type="match status" value="1"/>
</dbReference>
<dbReference type="PROSITE" id="PS51783">
    <property type="entry name" value="PH_BEACH"/>
    <property type="match status" value="1"/>
</dbReference>
<dbReference type="PROSITE" id="PS00678">
    <property type="entry name" value="WD_REPEATS_1"/>
    <property type="match status" value="1"/>
</dbReference>
<gene>
    <name evidence="7" type="ORF">RF55_7266</name>
</gene>
<dbReference type="Pfam" id="PF02138">
    <property type="entry name" value="Beach"/>
    <property type="match status" value="1"/>
</dbReference>
<feature type="domain" description="BEACH" evidence="5">
    <location>
        <begin position="710"/>
        <end position="1010"/>
    </location>
</feature>
<dbReference type="InterPro" id="IPR019775">
    <property type="entry name" value="WD40_repeat_CS"/>
</dbReference>
<keyword evidence="8" id="KW-1185">Reference proteome</keyword>
<dbReference type="InterPro" id="IPR036372">
    <property type="entry name" value="BEACH_dom_sf"/>
</dbReference>
<dbReference type="PROSITE" id="PS50197">
    <property type="entry name" value="BEACH"/>
    <property type="match status" value="1"/>
</dbReference>
<dbReference type="EMBL" id="LBMM01004198">
    <property type="protein sequence ID" value="KMQ92710.1"/>
    <property type="molecule type" value="Genomic_DNA"/>
</dbReference>
<dbReference type="InterPro" id="IPR000409">
    <property type="entry name" value="BEACH_dom"/>
</dbReference>
<dbReference type="CDD" id="cd01201">
    <property type="entry name" value="PH_BEACH"/>
    <property type="match status" value="1"/>
</dbReference>
<dbReference type="OrthoDB" id="26681at2759"/>
<dbReference type="FunFam" id="1.10.1540.10:FF:000001">
    <property type="entry name" value="neurobeachin isoform X1"/>
    <property type="match status" value="1"/>
</dbReference>
<dbReference type="Gene3D" id="2.30.29.30">
    <property type="entry name" value="Pleckstrin-homology domain (PH domain)/Phosphotyrosine-binding domain (PTB)"/>
    <property type="match status" value="1"/>
</dbReference>
<dbReference type="InterPro" id="IPR011993">
    <property type="entry name" value="PH-like_dom_sf"/>
</dbReference>
<dbReference type="Pfam" id="PF14844">
    <property type="entry name" value="PH_BEACH"/>
    <property type="match status" value="1"/>
</dbReference>
<comment type="caution">
    <text evidence="7">The sequence shown here is derived from an EMBL/GenBank/DDBJ whole genome shotgun (WGS) entry which is preliminary data.</text>
</comment>
<dbReference type="SMART" id="SM00320">
    <property type="entry name" value="WD40"/>
    <property type="match status" value="3"/>
</dbReference>
<dbReference type="PaxDb" id="67767-A0A0J7NJP8"/>
<name>A0A0J7NJP8_LASNI</name>
<dbReference type="STRING" id="67767.A0A0J7NJP8"/>
<dbReference type="Proteomes" id="UP000036403">
    <property type="component" value="Unassembled WGS sequence"/>
</dbReference>
<evidence type="ECO:0000313" key="7">
    <source>
        <dbReference type="EMBL" id="KMQ92710.1"/>
    </source>
</evidence>
<evidence type="ECO:0000256" key="1">
    <source>
        <dbReference type="ARBA" id="ARBA00022574"/>
    </source>
</evidence>
<feature type="compositionally biased region" description="Low complexity" evidence="4">
    <location>
        <begin position="246"/>
        <end position="257"/>
    </location>
</feature>
<evidence type="ECO:0000256" key="4">
    <source>
        <dbReference type="SAM" id="MobiDB-lite"/>
    </source>
</evidence>
<dbReference type="SMART" id="SM01026">
    <property type="entry name" value="Beach"/>
    <property type="match status" value="1"/>
</dbReference>
<proteinExistence type="predicted"/>
<sequence length="1315" mass="148764">MERMKYFINILYGIFQLIQTYLQRASDEEVNKFIKQKYFMHLGNQIALYPASDSVVIALENLAVRSPTLAAMPMLMAIIAKTSNSDSSIVKPLILFITDVIAKNTNTLKVLLEQGLIESLVQGLVGAAHKSNSMSLHRDIHVLFVTIATKLLELPGSHQIQAVLDLHVILDYMEISEKLRCRANSIRTIVRDAQVALFDGELDALVTKLSNPSGFRLRSTASYLASTSYFTSVLTTSSEQSDHGSHSSSYGSFHASSPPVLREPSKGELNDRFRIIVTRAVEFITAADMSPSVNELQLTRRLFSILLHGLCSPLEKKNHWSSTFSIRPALRKYTARIMIWLLEPHQSISTRMYAVRSLMEEPRAREILSCILEVHPQMEQKFTVFFWDLLQKRDEMPSADARVCAELREALRVWNLAKGIEQANPEVWNDELALLRRDLFLDRDICIDNYPAVLRIGKRFDTLAKQLIESAMNITRSVVEEQNRERKVLMEQLKHMRALEAQAVARWRDIAKRLTHERAPWHFSDSYPKSWELDPTEGPARVRIRLQRCHLNIDKRFFLPEHQDSLESFNIEMPLSYLFTSIREDANTAALIERLHTSEKIRKMSQAKVVTPRAELAGEVLIGETCVYFVPDNSDVPLHTDIALGGFDLAVTGGTAWRLEDIRELHRRRYQLQERAIEIFLITGRTYLLAFNSSKDRDEFATELSACNLPRRIPGDDLGEALALWRSGALTNWEYIICLNKLAGRSYNDLMQYPVFPFVLADYVSDKIDLNNPKIYRNFKRPMAVQDKKNEQHYINNYNYLKQTLTEGLNLIALNQGPFHYGSHYSNSGTVLHFLVRLPPFTSMFLCYQDNNFDIPDRTFHALATTWRLTSCDSTTDVKELIPEFFYLPEFLLNFEEFNFGVRQNGNKVGDVELPKWCGDDARLFILAHRAALESDIVREVLPYWIDLVFGFRQTGKPAVEAINVFHPATYYGFDVEQIADPLERQAWETMVRTYGQTPAQLFRAPHPLIQNLGNVTLSNQTPQVIEGVSGGSMLSGMSVLGAALASWSGTDGIARLKCKKEQPPRPLIKSSGLDPITTLGSTPDCGQIWIGHLSGRITVHTYTIGVTGKIEFSLTPATILLAHRSRVTTISLSRAFSVACSGDGNGVIAIWDLNSLTYVRSIVYDQGYTIHLLCISETLGDVAVTYEIPRSEDNVSADRSELRVYTINARTIGSILSKRRVTALCYSSAPEGVSVNVIATGLDNGIIRLWSSWDLQLVREISNNLKDCCAIIAVVWSLDQHHLYAVTEDSTVLIWEGSKRLSNGTPKFVNLTSF</sequence>
<feature type="repeat" description="WD" evidence="3">
    <location>
        <begin position="1121"/>
        <end position="1162"/>
    </location>
</feature>
<organism evidence="7 8">
    <name type="scientific">Lasius niger</name>
    <name type="common">Black garden ant</name>
    <dbReference type="NCBI Taxonomy" id="67767"/>
    <lineage>
        <taxon>Eukaryota</taxon>
        <taxon>Metazoa</taxon>
        <taxon>Ecdysozoa</taxon>
        <taxon>Arthropoda</taxon>
        <taxon>Hexapoda</taxon>
        <taxon>Insecta</taxon>
        <taxon>Pterygota</taxon>
        <taxon>Neoptera</taxon>
        <taxon>Endopterygota</taxon>
        <taxon>Hymenoptera</taxon>
        <taxon>Apocrita</taxon>
        <taxon>Aculeata</taxon>
        <taxon>Formicoidea</taxon>
        <taxon>Formicidae</taxon>
        <taxon>Formicinae</taxon>
        <taxon>Lasius</taxon>
        <taxon>Lasius</taxon>
    </lineage>
</organism>
<dbReference type="PANTHER" id="PTHR13743">
    <property type="entry name" value="BEIGE/BEACH-RELATED"/>
    <property type="match status" value="1"/>
</dbReference>
<keyword evidence="1 3" id="KW-0853">WD repeat</keyword>
<dbReference type="CDD" id="cd06071">
    <property type="entry name" value="Beach"/>
    <property type="match status" value="1"/>
</dbReference>
<dbReference type="Gene3D" id="1.10.1540.10">
    <property type="entry name" value="BEACH domain"/>
    <property type="match status" value="1"/>
</dbReference>
<feature type="region of interest" description="Disordered" evidence="4">
    <location>
        <begin position="241"/>
        <end position="265"/>
    </location>
</feature>